<dbReference type="AlphaFoldDB" id="A0A7H9DPK5"/>
<name>A0A7H9DPK5_9FLAO</name>
<gene>
    <name evidence="2" type="ORF">FH779_02825</name>
</gene>
<dbReference type="InterPro" id="IPR010499">
    <property type="entry name" value="AraC_E-bd"/>
</dbReference>
<dbReference type="KEGG" id="efal:FH779_02825"/>
<protein>
    <submittedName>
        <fullName evidence="2">GyrI-like domain-containing protein</fullName>
    </submittedName>
</protein>
<dbReference type="InterPro" id="IPR011256">
    <property type="entry name" value="Reg_factor_effector_dom_sf"/>
</dbReference>
<dbReference type="Pfam" id="PF06445">
    <property type="entry name" value="GyrI-like"/>
    <property type="match status" value="1"/>
</dbReference>
<proteinExistence type="predicted"/>
<dbReference type="GeneID" id="78400368"/>
<dbReference type="InterPro" id="IPR029442">
    <property type="entry name" value="GyrI-like"/>
</dbReference>
<accession>A0A7H9DPK5</accession>
<reference evidence="2 3" key="1">
    <citation type="submission" date="2019-06" db="EMBL/GenBank/DDBJ databases">
        <title>Emergence of pandrug resistant Empedobacter falsenii in China.</title>
        <authorList>
            <person name="Dong N."/>
            <person name="Chen S."/>
            <person name="Zhang R."/>
        </authorList>
    </citation>
    <scope>NUCLEOTIDE SEQUENCE [LARGE SCALE GENOMIC DNA]</scope>
    <source>
        <strain evidence="2 3">1681-1</strain>
    </source>
</reference>
<evidence type="ECO:0000313" key="3">
    <source>
        <dbReference type="Proteomes" id="UP000510643"/>
    </source>
</evidence>
<organism evidence="2 3">
    <name type="scientific">Empedobacter falsenii</name>
    <dbReference type="NCBI Taxonomy" id="343874"/>
    <lineage>
        <taxon>Bacteria</taxon>
        <taxon>Pseudomonadati</taxon>
        <taxon>Bacteroidota</taxon>
        <taxon>Flavobacteriia</taxon>
        <taxon>Flavobacteriales</taxon>
        <taxon>Weeksellaceae</taxon>
        <taxon>Empedobacter</taxon>
    </lineage>
</organism>
<keyword evidence="3" id="KW-1185">Reference proteome</keyword>
<feature type="domain" description="AraC effector-binding" evidence="1">
    <location>
        <begin position="186"/>
        <end position="343"/>
    </location>
</feature>
<dbReference type="Gene3D" id="3.20.80.10">
    <property type="entry name" value="Regulatory factor, effector binding domain"/>
    <property type="match status" value="1"/>
</dbReference>
<dbReference type="RefSeq" id="WP_180905984.1">
    <property type="nucleotide sequence ID" value="NZ_CP040908.1"/>
</dbReference>
<sequence length="345" mass="40433">MKQINLFLVIIIAVLALLPIVLPSRFDEEMQYEFDAPVGLVYDEFYNLRQFSKWQQFTAADSLTIKKFSNTKEEDENYMIWDSEDASIASGKVTIENFSINRFVNYTIKYDGWEKLDSLNVKFEQQENGKTTAKLNYLSQEIPYFYRYFAFFKNPESKFEKSLDNLNQKVKVRLDKDQKEGRLNYGEYRIVELGRTNLLAIRKQSSLAEKDIMDKVDGAFEVIYKSLMNKDEGGFDFDLGFPYVYFTDFDKEKDKTTFFAGIQLIEDLPLQKEMKKVVVPGGDYLLTLHLGPRSKRAQTIEKMKNYAKSKKLQLDTKQLEIMLNDPKETDSLKLISRIYIPIKKQ</sequence>
<evidence type="ECO:0000259" key="1">
    <source>
        <dbReference type="SMART" id="SM00871"/>
    </source>
</evidence>
<evidence type="ECO:0000313" key="2">
    <source>
        <dbReference type="EMBL" id="QLL57087.1"/>
    </source>
</evidence>
<dbReference type="SUPFAM" id="SSF55136">
    <property type="entry name" value="Probable bacterial effector-binding domain"/>
    <property type="match status" value="1"/>
</dbReference>
<dbReference type="Proteomes" id="UP000510643">
    <property type="component" value="Chromosome"/>
</dbReference>
<dbReference type="SMART" id="SM00871">
    <property type="entry name" value="AraC_E_bind"/>
    <property type="match status" value="1"/>
</dbReference>
<dbReference type="EMBL" id="CP040908">
    <property type="protein sequence ID" value="QLL57087.1"/>
    <property type="molecule type" value="Genomic_DNA"/>
</dbReference>